<dbReference type="EMBL" id="ML977320">
    <property type="protein sequence ID" value="KAF2116476.1"/>
    <property type="molecule type" value="Genomic_DNA"/>
</dbReference>
<evidence type="ECO:0000313" key="3">
    <source>
        <dbReference type="Proteomes" id="UP000799770"/>
    </source>
</evidence>
<dbReference type="Proteomes" id="UP000799770">
    <property type="component" value="Unassembled WGS sequence"/>
</dbReference>
<proteinExistence type="predicted"/>
<name>A0A6A5ZB57_9PLEO</name>
<feature type="region of interest" description="Disordered" evidence="1">
    <location>
        <begin position="1"/>
        <end position="43"/>
    </location>
</feature>
<evidence type="ECO:0000313" key="2">
    <source>
        <dbReference type="EMBL" id="KAF2116476.1"/>
    </source>
</evidence>
<dbReference type="AlphaFoldDB" id="A0A6A5ZB57"/>
<sequence length="197" mass="21692">MAPQDKRVLVRSHYRNKPTKKNTGGGVVKAPTKQEKSTVSLQSVTPRKSLAGLASRATDIFNFLEGGTGKEQQSAPVEDKTAMSRFMQMLNPWNKSSSSKEIFSRKKAASGHIPTDGGEFKFAFKSLDETHCQATFKAFQGQQHIPGGGFINFNYEETSVKHEDNARSNDAGQFFLQDMGTIPMLTQGGVEEEVVED</sequence>
<organism evidence="2 3">
    <name type="scientific">Lophiotrema nucula</name>
    <dbReference type="NCBI Taxonomy" id="690887"/>
    <lineage>
        <taxon>Eukaryota</taxon>
        <taxon>Fungi</taxon>
        <taxon>Dikarya</taxon>
        <taxon>Ascomycota</taxon>
        <taxon>Pezizomycotina</taxon>
        <taxon>Dothideomycetes</taxon>
        <taxon>Pleosporomycetidae</taxon>
        <taxon>Pleosporales</taxon>
        <taxon>Lophiotremataceae</taxon>
        <taxon>Lophiotrema</taxon>
    </lineage>
</organism>
<evidence type="ECO:0000256" key="1">
    <source>
        <dbReference type="SAM" id="MobiDB-lite"/>
    </source>
</evidence>
<accession>A0A6A5ZB57</accession>
<protein>
    <submittedName>
        <fullName evidence="2">Uncharacterized protein</fullName>
    </submittedName>
</protein>
<reference evidence="2" key="1">
    <citation type="journal article" date="2020" name="Stud. Mycol.">
        <title>101 Dothideomycetes genomes: a test case for predicting lifestyles and emergence of pathogens.</title>
        <authorList>
            <person name="Haridas S."/>
            <person name="Albert R."/>
            <person name="Binder M."/>
            <person name="Bloem J."/>
            <person name="Labutti K."/>
            <person name="Salamov A."/>
            <person name="Andreopoulos B."/>
            <person name="Baker S."/>
            <person name="Barry K."/>
            <person name="Bills G."/>
            <person name="Bluhm B."/>
            <person name="Cannon C."/>
            <person name="Castanera R."/>
            <person name="Culley D."/>
            <person name="Daum C."/>
            <person name="Ezra D."/>
            <person name="Gonzalez J."/>
            <person name="Henrissat B."/>
            <person name="Kuo A."/>
            <person name="Liang C."/>
            <person name="Lipzen A."/>
            <person name="Lutzoni F."/>
            <person name="Magnuson J."/>
            <person name="Mondo S."/>
            <person name="Nolan M."/>
            <person name="Ohm R."/>
            <person name="Pangilinan J."/>
            <person name="Park H.-J."/>
            <person name="Ramirez L."/>
            <person name="Alfaro M."/>
            <person name="Sun H."/>
            <person name="Tritt A."/>
            <person name="Yoshinaga Y."/>
            <person name="Zwiers L.-H."/>
            <person name="Turgeon B."/>
            <person name="Goodwin S."/>
            <person name="Spatafora J."/>
            <person name="Crous P."/>
            <person name="Grigoriev I."/>
        </authorList>
    </citation>
    <scope>NUCLEOTIDE SEQUENCE</scope>
    <source>
        <strain evidence="2">CBS 627.86</strain>
    </source>
</reference>
<feature type="compositionally biased region" description="Basic residues" evidence="1">
    <location>
        <begin position="9"/>
        <end position="20"/>
    </location>
</feature>
<gene>
    <name evidence="2" type="ORF">BDV96DRAFT_657669</name>
</gene>
<keyword evidence="3" id="KW-1185">Reference proteome</keyword>